<dbReference type="Proteomes" id="UP000011717">
    <property type="component" value="Unassembled WGS sequence"/>
</dbReference>
<protein>
    <recommendedName>
        <fullName evidence="4">GDYXXLXY protein</fullName>
    </recommendedName>
</protein>
<proteinExistence type="predicted"/>
<evidence type="ECO:0000313" key="3">
    <source>
        <dbReference type="Proteomes" id="UP000011717"/>
    </source>
</evidence>
<reference evidence="2 3" key="1">
    <citation type="journal article" date="2013" name="Genome Announc.">
        <title>Draft Genome Sequence of Strain JLT2015T, Belonging to the Family Sphingomonadaceae of the Alphaproteobacteria.</title>
        <authorList>
            <person name="Tang K."/>
            <person name="Liu K."/>
            <person name="Li S."/>
            <person name="Jiao N."/>
        </authorList>
    </citation>
    <scope>NUCLEOTIDE SEQUENCE [LARGE SCALE GENOMIC DNA]</scope>
    <source>
        <strain evidence="2 3">JLT2015</strain>
    </source>
</reference>
<dbReference type="InterPro" id="IPR025833">
    <property type="entry name" value="GDYXXLXY"/>
</dbReference>
<feature type="signal peptide" evidence="1">
    <location>
        <begin position="1"/>
        <end position="18"/>
    </location>
</feature>
<organism evidence="2 3">
    <name type="scientific">Pacificimonas flava</name>
    <dbReference type="NCBI Taxonomy" id="1234595"/>
    <lineage>
        <taxon>Bacteria</taxon>
        <taxon>Pseudomonadati</taxon>
        <taxon>Pseudomonadota</taxon>
        <taxon>Alphaproteobacteria</taxon>
        <taxon>Sphingomonadales</taxon>
        <taxon>Sphingosinicellaceae</taxon>
        <taxon>Pacificimonas</taxon>
    </lineage>
</organism>
<evidence type="ECO:0008006" key="4">
    <source>
        <dbReference type="Google" id="ProtNLM"/>
    </source>
</evidence>
<evidence type="ECO:0000256" key="1">
    <source>
        <dbReference type="SAM" id="SignalP"/>
    </source>
</evidence>
<dbReference type="RefSeq" id="WP_008601965.1">
    <property type="nucleotide sequence ID" value="NZ_AMRV01000005.1"/>
</dbReference>
<dbReference type="Pfam" id="PF14345">
    <property type="entry name" value="GDYXXLXY"/>
    <property type="match status" value="1"/>
</dbReference>
<feature type="chain" id="PRO_5004026443" description="GDYXXLXY protein" evidence="1">
    <location>
        <begin position="19"/>
        <end position="169"/>
    </location>
</feature>
<dbReference type="EMBL" id="AMRV01000005">
    <property type="protein sequence ID" value="EMD82728.1"/>
    <property type="molecule type" value="Genomic_DNA"/>
</dbReference>
<comment type="caution">
    <text evidence="2">The sequence shown here is derived from an EMBL/GenBank/DDBJ whole genome shotgun (WGS) entry which is preliminary data.</text>
</comment>
<sequence length="169" mass="17871">MKPALLAAALLLPLVGTAAGIAANQIALSGASEWRIPVRGYDPRDPLRGRYAAFTYDWRLSGDPADCTGSSCQICLEGPPPDGSTAVVQPDGAACAFPVRLAEGDFAVQYDRPLGGQRAAVAVSVPARVYLDERRAGAVDRMLREQPMVATVRLTRGGRLVAEDIVPAR</sequence>
<gene>
    <name evidence="2" type="ORF">C725_1768</name>
</gene>
<name>M2U425_9SPHN</name>
<keyword evidence="3" id="KW-1185">Reference proteome</keyword>
<dbReference type="OrthoDB" id="4868247at2"/>
<accession>M2U425</accession>
<evidence type="ECO:0000313" key="2">
    <source>
        <dbReference type="EMBL" id="EMD82728.1"/>
    </source>
</evidence>
<keyword evidence="1" id="KW-0732">Signal</keyword>
<dbReference type="AlphaFoldDB" id="M2U425"/>